<dbReference type="Proteomes" id="UP000193200">
    <property type="component" value="Unassembled WGS sequence"/>
</dbReference>
<feature type="domain" description="Recombinase" evidence="2">
    <location>
        <begin position="168"/>
        <end position="282"/>
    </location>
</feature>
<dbReference type="EMBL" id="FWFR01000003">
    <property type="protein sequence ID" value="SLN74228.1"/>
    <property type="molecule type" value="Genomic_DNA"/>
</dbReference>
<dbReference type="CDD" id="cd03768">
    <property type="entry name" value="SR_ResInv"/>
    <property type="match status" value="1"/>
</dbReference>
<evidence type="ECO:0000313" key="3">
    <source>
        <dbReference type="EMBL" id="SLN74228.1"/>
    </source>
</evidence>
<dbReference type="Pfam" id="PF07508">
    <property type="entry name" value="Recombinase"/>
    <property type="match status" value="1"/>
</dbReference>
<dbReference type="Gene3D" id="3.40.50.1390">
    <property type="entry name" value="Resolvase, N-terminal catalytic domain"/>
    <property type="match status" value="1"/>
</dbReference>
<accession>A0A1Y5TWR7</accession>
<sequence>MSKGKRLCCAIYTRTSSDENLDQAFNSLHAQREACEAFIRSQASEGWHLLSDGYDDGGFSGGTMDRPALKRLLDQVQENRIDIVVVYKIDRLTRSLTDFARIVEIFDAQDVSFVSVTQAFNTTTSMGRLTLNVLLSFAQFEREVTAERIRDKIAASKKKGMWMGGNVPLGYRVEKRKLLIEESEAGTVRFLFRRYLEVKSLRRLAEEINGSDRVIRRGRPRNGISHITDPFQAGSLRHLLANPIYAGRIRHRDKSYEGEHAGIIDPELFERVQAQLKEQAPRRQHATNTKDLHLLTGMLFDETGDRLTPTQCRNHGKRYRYYVSKRIIHRGRVGARLHNGWRVRAQDIETIVENTLLEILRNPSRLHEWFRGRLSGEKVRQLAASAAARCKAWPVALPDRKQAHLRRLLRRITLRPGWIRFELDRNSLLAWLMDEPPDAEQEPSIVTIEQPMSIRRHGVESRMILANGTAPTCQPDAALIDLVVRANRYLGTLTDGSAKSISEVAEEHGANASEVSRLLPFAFLSPHLVEGILAGTQPAGLGAQRLSRIDLPCDWSQQAKILGF</sequence>
<gene>
    <name evidence="3" type="primary">hin_2</name>
    <name evidence="3" type="ORF">OCH7691_03712</name>
</gene>
<dbReference type="OrthoDB" id="7475655at2"/>
<proteinExistence type="predicted"/>
<dbReference type="InParanoid" id="A0A1Y5TWR7"/>
<dbReference type="PROSITE" id="PS51737">
    <property type="entry name" value="RECOMBINASE_DNA_BIND"/>
    <property type="match status" value="1"/>
</dbReference>
<evidence type="ECO:0000259" key="2">
    <source>
        <dbReference type="PROSITE" id="PS51737"/>
    </source>
</evidence>
<feature type="domain" description="Resolvase/invertase-type recombinase catalytic" evidence="1">
    <location>
        <begin position="8"/>
        <end position="160"/>
    </location>
</feature>
<dbReference type="InterPro" id="IPR036162">
    <property type="entry name" value="Resolvase-like_N_sf"/>
</dbReference>
<dbReference type="PROSITE" id="PS51736">
    <property type="entry name" value="RECOMBINASES_3"/>
    <property type="match status" value="1"/>
</dbReference>
<dbReference type="InterPro" id="IPR038109">
    <property type="entry name" value="DNA_bind_recomb_sf"/>
</dbReference>
<dbReference type="RefSeq" id="WP_085885024.1">
    <property type="nucleotide sequence ID" value="NZ_FWFR01000003.1"/>
</dbReference>
<dbReference type="Pfam" id="PF00239">
    <property type="entry name" value="Resolvase"/>
    <property type="match status" value="1"/>
</dbReference>
<dbReference type="SUPFAM" id="SSF53041">
    <property type="entry name" value="Resolvase-like"/>
    <property type="match status" value="1"/>
</dbReference>
<reference evidence="3 4" key="1">
    <citation type="submission" date="2017-03" db="EMBL/GenBank/DDBJ databases">
        <authorList>
            <person name="Afonso C.L."/>
            <person name="Miller P.J."/>
            <person name="Scott M.A."/>
            <person name="Spackman E."/>
            <person name="Goraichik I."/>
            <person name="Dimitrov K.M."/>
            <person name="Suarez D.L."/>
            <person name="Swayne D.E."/>
        </authorList>
    </citation>
    <scope>NUCLEOTIDE SEQUENCE [LARGE SCALE GENOMIC DNA]</scope>
    <source>
        <strain evidence="3 4">CECT 7691</strain>
    </source>
</reference>
<dbReference type="Gene3D" id="3.90.1750.20">
    <property type="entry name" value="Putative Large Serine Recombinase, Chain B, Domain 2"/>
    <property type="match status" value="1"/>
</dbReference>
<name>A0A1Y5TWR7_9PROT</name>
<protein>
    <submittedName>
        <fullName evidence="3">DNA-invertase hin</fullName>
    </submittedName>
</protein>
<dbReference type="GO" id="GO:0003677">
    <property type="term" value="F:DNA binding"/>
    <property type="evidence" value="ECO:0007669"/>
    <property type="project" value="InterPro"/>
</dbReference>
<dbReference type="PANTHER" id="PTHR30461:SF23">
    <property type="entry name" value="DNA RECOMBINASE-RELATED"/>
    <property type="match status" value="1"/>
</dbReference>
<dbReference type="InterPro" id="IPR050639">
    <property type="entry name" value="SSR_resolvase"/>
</dbReference>
<dbReference type="InterPro" id="IPR011109">
    <property type="entry name" value="DNA_bind_recombinase_dom"/>
</dbReference>
<dbReference type="PANTHER" id="PTHR30461">
    <property type="entry name" value="DNA-INVERTASE FROM LAMBDOID PROPHAGE"/>
    <property type="match status" value="1"/>
</dbReference>
<evidence type="ECO:0000259" key="1">
    <source>
        <dbReference type="PROSITE" id="PS51736"/>
    </source>
</evidence>
<evidence type="ECO:0000313" key="4">
    <source>
        <dbReference type="Proteomes" id="UP000193200"/>
    </source>
</evidence>
<dbReference type="SMART" id="SM00857">
    <property type="entry name" value="Resolvase"/>
    <property type="match status" value="1"/>
</dbReference>
<dbReference type="AlphaFoldDB" id="A0A1Y5TWR7"/>
<organism evidence="3 4">
    <name type="scientific">Oceanibacterium hippocampi</name>
    <dbReference type="NCBI Taxonomy" id="745714"/>
    <lineage>
        <taxon>Bacteria</taxon>
        <taxon>Pseudomonadati</taxon>
        <taxon>Pseudomonadota</taxon>
        <taxon>Alphaproteobacteria</taxon>
        <taxon>Sneathiellales</taxon>
        <taxon>Sneathiellaceae</taxon>
        <taxon>Oceanibacterium</taxon>
    </lineage>
</organism>
<dbReference type="GO" id="GO:0000150">
    <property type="term" value="F:DNA strand exchange activity"/>
    <property type="evidence" value="ECO:0007669"/>
    <property type="project" value="InterPro"/>
</dbReference>
<keyword evidence="4" id="KW-1185">Reference proteome</keyword>
<dbReference type="InterPro" id="IPR006119">
    <property type="entry name" value="Resolv_N"/>
</dbReference>